<gene>
    <name evidence="4" type="primary">rpmC_31</name>
    <name evidence="4" type="ORF">SDC9_104532</name>
</gene>
<dbReference type="SUPFAM" id="SSF46561">
    <property type="entry name" value="Ribosomal protein L29 (L29p)"/>
    <property type="match status" value="1"/>
</dbReference>
<dbReference type="PROSITE" id="PS00579">
    <property type="entry name" value="RIBOSOMAL_L29"/>
    <property type="match status" value="1"/>
</dbReference>
<evidence type="ECO:0000256" key="1">
    <source>
        <dbReference type="ARBA" id="ARBA00009254"/>
    </source>
</evidence>
<comment type="caution">
    <text evidence="4">The sequence shown here is derived from an EMBL/GenBank/DDBJ whole genome shotgun (WGS) entry which is preliminary data.</text>
</comment>
<dbReference type="HAMAP" id="MF_00374">
    <property type="entry name" value="Ribosomal_uL29"/>
    <property type="match status" value="1"/>
</dbReference>
<dbReference type="InterPro" id="IPR036049">
    <property type="entry name" value="Ribosomal_uL29_sf"/>
</dbReference>
<dbReference type="Pfam" id="PF00831">
    <property type="entry name" value="Ribosomal_L29"/>
    <property type="match status" value="1"/>
</dbReference>
<dbReference type="InterPro" id="IPR001854">
    <property type="entry name" value="Ribosomal_uL29"/>
</dbReference>
<dbReference type="GO" id="GO:0003735">
    <property type="term" value="F:structural constituent of ribosome"/>
    <property type="evidence" value="ECO:0007669"/>
    <property type="project" value="InterPro"/>
</dbReference>
<organism evidence="4">
    <name type="scientific">bioreactor metagenome</name>
    <dbReference type="NCBI Taxonomy" id="1076179"/>
    <lineage>
        <taxon>unclassified sequences</taxon>
        <taxon>metagenomes</taxon>
        <taxon>ecological metagenomes</taxon>
    </lineage>
</organism>
<name>A0A645AX91_9ZZZZ</name>
<keyword evidence="2 4" id="KW-0689">Ribosomal protein</keyword>
<reference evidence="4" key="1">
    <citation type="submission" date="2019-08" db="EMBL/GenBank/DDBJ databases">
        <authorList>
            <person name="Kucharzyk K."/>
            <person name="Murdoch R.W."/>
            <person name="Higgins S."/>
            <person name="Loffler F."/>
        </authorList>
    </citation>
    <scope>NUCLEOTIDE SEQUENCE</scope>
</reference>
<evidence type="ECO:0000313" key="4">
    <source>
        <dbReference type="EMBL" id="MPM57709.1"/>
    </source>
</evidence>
<dbReference type="GO" id="GO:0006412">
    <property type="term" value="P:translation"/>
    <property type="evidence" value="ECO:0007669"/>
    <property type="project" value="InterPro"/>
</dbReference>
<evidence type="ECO:0000256" key="3">
    <source>
        <dbReference type="ARBA" id="ARBA00023274"/>
    </source>
</evidence>
<proteinExistence type="inferred from homology"/>
<protein>
    <submittedName>
        <fullName evidence="4">50S ribosomal protein L29</fullName>
    </submittedName>
</protein>
<dbReference type="EMBL" id="VSSQ01016406">
    <property type="protein sequence ID" value="MPM57709.1"/>
    <property type="molecule type" value="Genomic_DNA"/>
</dbReference>
<dbReference type="InterPro" id="IPR018254">
    <property type="entry name" value="Ribosomal_uL29_CS"/>
</dbReference>
<dbReference type="AlphaFoldDB" id="A0A645AX91"/>
<keyword evidence="3" id="KW-0687">Ribonucleoprotein</keyword>
<sequence>MKNSYTDLTLDELVAKKEQLHKEYFDLRMGRVLGHVENPLAVRTIRRNIARVNTRIREYELGIRKAAK</sequence>
<comment type="similarity">
    <text evidence="1">Belongs to the universal ribosomal protein uL29 family.</text>
</comment>
<evidence type="ECO:0000256" key="2">
    <source>
        <dbReference type="ARBA" id="ARBA00022980"/>
    </source>
</evidence>
<dbReference type="GO" id="GO:1990904">
    <property type="term" value="C:ribonucleoprotein complex"/>
    <property type="evidence" value="ECO:0007669"/>
    <property type="project" value="UniProtKB-KW"/>
</dbReference>
<accession>A0A645AX91</accession>
<dbReference type="CDD" id="cd00427">
    <property type="entry name" value="Ribosomal_L29_HIP"/>
    <property type="match status" value="1"/>
</dbReference>
<dbReference type="GO" id="GO:0005840">
    <property type="term" value="C:ribosome"/>
    <property type="evidence" value="ECO:0007669"/>
    <property type="project" value="UniProtKB-KW"/>
</dbReference>
<dbReference type="Gene3D" id="1.10.287.310">
    <property type="match status" value="1"/>
</dbReference>
<dbReference type="NCBIfam" id="TIGR00012">
    <property type="entry name" value="L29"/>
    <property type="match status" value="1"/>
</dbReference>